<sequence length="291" mass="33587">MTPLLFYFNYPSVIGIKCAIKKNEVGIDIKITDVLTPLACGFLVNEIIKYLVYQKSQIPYPYNWLQTVVARKRKSMESHNPQTTNNLLVERHYKITSAAYDTVEEIMSNIKTEFKDSIQYIKEVLIIFGATPYTPKEVFRINVPVLQENHIEANHIKSMQKSQQKILRDLFLSQDWLKAMESNFPTTNMYVMLKKHQEDLQKDESLFSLISNYNIPTNSNCVTINLDYTNETGHVCCSNIAVFNDSLNVGNKCPQIPSKSSDSKELWYQAKVYLKGFKDCYINKVSATELF</sequence>
<accession>A0ACB9TQ64</accession>
<reference evidence="1" key="1">
    <citation type="submission" date="2022-04" db="EMBL/GenBank/DDBJ databases">
        <title>Chromosome-scale genome assembly of Holotrichia oblita Faldermann.</title>
        <authorList>
            <person name="Rongchong L."/>
        </authorList>
    </citation>
    <scope>NUCLEOTIDE SEQUENCE</scope>
    <source>
        <strain evidence="1">81SQS9</strain>
    </source>
</reference>
<organism evidence="1 2">
    <name type="scientific">Holotrichia oblita</name>
    <name type="common">Chafer beetle</name>
    <dbReference type="NCBI Taxonomy" id="644536"/>
    <lineage>
        <taxon>Eukaryota</taxon>
        <taxon>Metazoa</taxon>
        <taxon>Ecdysozoa</taxon>
        <taxon>Arthropoda</taxon>
        <taxon>Hexapoda</taxon>
        <taxon>Insecta</taxon>
        <taxon>Pterygota</taxon>
        <taxon>Neoptera</taxon>
        <taxon>Endopterygota</taxon>
        <taxon>Coleoptera</taxon>
        <taxon>Polyphaga</taxon>
        <taxon>Scarabaeiformia</taxon>
        <taxon>Scarabaeidae</taxon>
        <taxon>Melolonthinae</taxon>
        <taxon>Holotrichia</taxon>
    </lineage>
</organism>
<evidence type="ECO:0000313" key="1">
    <source>
        <dbReference type="EMBL" id="KAI4468775.1"/>
    </source>
</evidence>
<dbReference type="Proteomes" id="UP001056778">
    <property type="component" value="Chromosome 2"/>
</dbReference>
<name>A0ACB9TQ64_HOLOL</name>
<gene>
    <name evidence="1" type="ORF">MML48_2g00004849</name>
</gene>
<keyword evidence="2" id="KW-1185">Reference proteome</keyword>
<proteinExistence type="predicted"/>
<protein>
    <submittedName>
        <fullName evidence="1">Mad2l1-binding protein</fullName>
    </submittedName>
</protein>
<evidence type="ECO:0000313" key="2">
    <source>
        <dbReference type="Proteomes" id="UP001056778"/>
    </source>
</evidence>
<dbReference type="EMBL" id="CM043016">
    <property type="protein sequence ID" value="KAI4468775.1"/>
    <property type="molecule type" value="Genomic_DNA"/>
</dbReference>
<comment type="caution">
    <text evidence="1">The sequence shown here is derived from an EMBL/GenBank/DDBJ whole genome shotgun (WGS) entry which is preliminary data.</text>
</comment>